<accession>A0A426YTR8</accession>
<feature type="compositionally biased region" description="Pro residues" evidence="1">
    <location>
        <begin position="102"/>
        <end position="111"/>
    </location>
</feature>
<dbReference type="Proteomes" id="UP000287651">
    <property type="component" value="Unassembled WGS sequence"/>
</dbReference>
<comment type="caution">
    <text evidence="2">The sequence shown here is derived from an EMBL/GenBank/DDBJ whole genome shotgun (WGS) entry which is preliminary data.</text>
</comment>
<gene>
    <name evidence="2" type="ORF">B296_00023908</name>
</gene>
<feature type="region of interest" description="Disordered" evidence="1">
    <location>
        <begin position="90"/>
        <end position="111"/>
    </location>
</feature>
<evidence type="ECO:0000256" key="1">
    <source>
        <dbReference type="SAM" id="MobiDB-lite"/>
    </source>
</evidence>
<name>A0A426YTR8_ENSVE</name>
<evidence type="ECO:0000313" key="3">
    <source>
        <dbReference type="Proteomes" id="UP000287651"/>
    </source>
</evidence>
<dbReference type="AlphaFoldDB" id="A0A426YTR8"/>
<reference evidence="2 3" key="1">
    <citation type="journal article" date="2014" name="Agronomy (Basel)">
        <title>A Draft Genome Sequence for Ensete ventricosum, the Drought-Tolerant Tree Against Hunger.</title>
        <authorList>
            <person name="Harrison J."/>
            <person name="Moore K.A."/>
            <person name="Paszkiewicz K."/>
            <person name="Jones T."/>
            <person name="Grant M."/>
            <person name="Ambacheew D."/>
            <person name="Muzemil S."/>
            <person name="Studholme D.J."/>
        </authorList>
    </citation>
    <scope>NUCLEOTIDE SEQUENCE [LARGE SCALE GENOMIC DNA]</scope>
</reference>
<sequence>MIYRCPLKALADLYSHHKVLLNLELSLALYHAEQSKAWVEEVGDEAAIYEDMAAKECHRESHFKCFKARYPELEVDEDPFVELPLDAKMPAPTEVPFDDHPTTPPTLPPLS</sequence>
<dbReference type="EMBL" id="AMZH03010244">
    <property type="protein sequence ID" value="RRT55117.1"/>
    <property type="molecule type" value="Genomic_DNA"/>
</dbReference>
<organism evidence="2 3">
    <name type="scientific">Ensete ventricosum</name>
    <name type="common">Abyssinian banana</name>
    <name type="synonym">Musa ensete</name>
    <dbReference type="NCBI Taxonomy" id="4639"/>
    <lineage>
        <taxon>Eukaryota</taxon>
        <taxon>Viridiplantae</taxon>
        <taxon>Streptophyta</taxon>
        <taxon>Embryophyta</taxon>
        <taxon>Tracheophyta</taxon>
        <taxon>Spermatophyta</taxon>
        <taxon>Magnoliopsida</taxon>
        <taxon>Liliopsida</taxon>
        <taxon>Zingiberales</taxon>
        <taxon>Musaceae</taxon>
        <taxon>Ensete</taxon>
    </lineage>
</organism>
<evidence type="ECO:0000313" key="2">
    <source>
        <dbReference type="EMBL" id="RRT55117.1"/>
    </source>
</evidence>
<protein>
    <submittedName>
        <fullName evidence="2">Uncharacterized protein</fullName>
    </submittedName>
</protein>
<proteinExistence type="predicted"/>